<gene>
    <name evidence="2" type="ORF">SLS60_004257</name>
</gene>
<comment type="caution">
    <text evidence="2">The sequence shown here is derived from an EMBL/GenBank/DDBJ whole genome shotgun (WGS) entry which is preliminary data.</text>
</comment>
<dbReference type="Proteomes" id="UP001521785">
    <property type="component" value="Unassembled WGS sequence"/>
</dbReference>
<evidence type="ECO:0000256" key="1">
    <source>
        <dbReference type="SAM" id="MobiDB-lite"/>
    </source>
</evidence>
<feature type="region of interest" description="Disordered" evidence="1">
    <location>
        <begin position="45"/>
        <end position="68"/>
    </location>
</feature>
<accession>A0ABR3RQX5</accession>
<keyword evidence="3" id="KW-1185">Reference proteome</keyword>
<name>A0ABR3RQX5_9PLEO</name>
<evidence type="ECO:0000313" key="2">
    <source>
        <dbReference type="EMBL" id="KAL1606848.1"/>
    </source>
</evidence>
<evidence type="ECO:0000313" key="3">
    <source>
        <dbReference type="Proteomes" id="UP001521785"/>
    </source>
</evidence>
<organism evidence="2 3">
    <name type="scientific">Paraconiothyrium brasiliense</name>
    <dbReference type="NCBI Taxonomy" id="300254"/>
    <lineage>
        <taxon>Eukaryota</taxon>
        <taxon>Fungi</taxon>
        <taxon>Dikarya</taxon>
        <taxon>Ascomycota</taxon>
        <taxon>Pezizomycotina</taxon>
        <taxon>Dothideomycetes</taxon>
        <taxon>Pleosporomycetidae</taxon>
        <taxon>Pleosporales</taxon>
        <taxon>Massarineae</taxon>
        <taxon>Didymosphaeriaceae</taxon>
        <taxon>Paraconiothyrium</taxon>
    </lineage>
</organism>
<protein>
    <submittedName>
        <fullName evidence="2">Uncharacterized protein</fullName>
    </submittedName>
</protein>
<proteinExistence type="predicted"/>
<reference evidence="2 3" key="1">
    <citation type="submission" date="2024-02" db="EMBL/GenBank/DDBJ databases">
        <title>De novo assembly and annotation of 12 fungi associated with fruit tree decline syndrome in Ontario, Canada.</title>
        <authorList>
            <person name="Sulman M."/>
            <person name="Ellouze W."/>
            <person name="Ilyukhin E."/>
        </authorList>
    </citation>
    <scope>NUCLEOTIDE SEQUENCE [LARGE SCALE GENOMIC DNA]</scope>
    <source>
        <strain evidence="2 3">M42-189</strain>
    </source>
</reference>
<sequence>MVSNQSRNLVGLTPVEYPSHARAKLKKVSGDARALFANWNSQMSARSRRLTDNDPSGQKVPKHDNFTTTSDQLKLVRQMRHAADEESRTDNLRFDLEKNSTLSKMPKNLKKNVTFAPPASMKVYLIAQGQGTWENGQARANYPTPFEISNMSRLAAQTLAHIEHLEKAGTNVERKPTVQGTPYIHAQNGAQTTGEPAQSSGSATFDTFLPQEKLLDEHTHRRPTAKSFSSLVSLKSLSKTLKQKILGNKIKS</sequence>
<dbReference type="EMBL" id="JAKJXO020000004">
    <property type="protein sequence ID" value="KAL1606848.1"/>
    <property type="molecule type" value="Genomic_DNA"/>
</dbReference>